<name>A0A4Z1FH86_9HELO</name>
<evidence type="ECO:0000313" key="3">
    <source>
        <dbReference type="Proteomes" id="UP000297910"/>
    </source>
</evidence>
<dbReference type="AlphaFoldDB" id="A0A4Z1FH86"/>
<sequence length="158" mass="17757">MSDQSTENITSNHPSLPNLDFGEIDITPPSLRRQSRPYGKPIGHGSELITPLPSSFSDASSLLDSSSRTSDIAIKSISSPSQARVHEIRHCLMEYYVDWKWDFFANLIVIACPFMFWTTHWQDGQFGTIQLTARLPQILGGSKDMVRRTTTDVWGISL</sequence>
<organism evidence="2 3">
    <name type="scientific">Botrytis paeoniae</name>
    <dbReference type="NCBI Taxonomy" id="278948"/>
    <lineage>
        <taxon>Eukaryota</taxon>
        <taxon>Fungi</taxon>
        <taxon>Dikarya</taxon>
        <taxon>Ascomycota</taxon>
        <taxon>Pezizomycotina</taxon>
        <taxon>Leotiomycetes</taxon>
        <taxon>Helotiales</taxon>
        <taxon>Sclerotiniaceae</taxon>
        <taxon>Botrytis</taxon>
    </lineage>
</organism>
<feature type="compositionally biased region" description="Polar residues" evidence="1">
    <location>
        <begin position="1"/>
        <end position="15"/>
    </location>
</feature>
<protein>
    <submittedName>
        <fullName evidence="2">Uncharacterized protein</fullName>
    </submittedName>
</protein>
<comment type="caution">
    <text evidence="2">The sequence shown here is derived from an EMBL/GenBank/DDBJ whole genome shotgun (WGS) entry which is preliminary data.</text>
</comment>
<keyword evidence="3" id="KW-1185">Reference proteome</keyword>
<proteinExistence type="predicted"/>
<dbReference type="Proteomes" id="UP000297910">
    <property type="component" value="Unassembled WGS sequence"/>
</dbReference>
<gene>
    <name evidence="2" type="ORF">BPAE_0262g00180</name>
</gene>
<dbReference type="EMBL" id="PQXI01000261">
    <property type="protein sequence ID" value="TGO20841.1"/>
    <property type="molecule type" value="Genomic_DNA"/>
</dbReference>
<feature type="region of interest" description="Disordered" evidence="1">
    <location>
        <begin position="1"/>
        <end position="46"/>
    </location>
</feature>
<evidence type="ECO:0000313" key="2">
    <source>
        <dbReference type="EMBL" id="TGO20841.1"/>
    </source>
</evidence>
<accession>A0A4Z1FH86</accession>
<reference evidence="2 3" key="1">
    <citation type="submission" date="2017-12" db="EMBL/GenBank/DDBJ databases">
        <title>Comparative genomics of Botrytis spp.</title>
        <authorList>
            <person name="Valero-Jimenez C.A."/>
            <person name="Tapia P."/>
            <person name="Veloso J."/>
            <person name="Silva-Moreno E."/>
            <person name="Staats M."/>
            <person name="Valdes J.H."/>
            <person name="Van Kan J.A.L."/>
        </authorList>
    </citation>
    <scope>NUCLEOTIDE SEQUENCE [LARGE SCALE GENOMIC DNA]</scope>
    <source>
        <strain evidence="2 3">Bp0003</strain>
    </source>
</reference>
<evidence type="ECO:0000256" key="1">
    <source>
        <dbReference type="SAM" id="MobiDB-lite"/>
    </source>
</evidence>